<keyword evidence="4" id="KW-0109">Calcium transport</keyword>
<keyword evidence="6" id="KW-0106">Calcium</keyword>
<dbReference type="GO" id="GO:0005262">
    <property type="term" value="F:calcium channel activity"/>
    <property type="evidence" value="ECO:0007669"/>
    <property type="project" value="TreeGrafter"/>
</dbReference>
<dbReference type="VEuPathDB" id="TriTrypDB:Lsey_0044_0040"/>
<evidence type="ECO:0000256" key="8">
    <source>
        <dbReference type="ARBA" id="ARBA00023065"/>
    </source>
</evidence>
<comment type="subcellular location">
    <subcellularLocation>
        <location evidence="1">Membrane</location>
        <topology evidence="1">Multi-pass membrane protein</topology>
    </subcellularLocation>
</comment>
<feature type="domain" description="Calcium uniporter protein C-terminal" evidence="11">
    <location>
        <begin position="122"/>
        <end position="262"/>
    </location>
</feature>
<feature type="transmembrane region" description="Helical" evidence="10">
    <location>
        <begin position="177"/>
        <end position="198"/>
    </location>
</feature>
<dbReference type="Proteomes" id="UP000038009">
    <property type="component" value="Unassembled WGS sequence"/>
</dbReference>
<dbReference type="PANTHER" id="PTHR13462">
    <property type="entry name" value="CALCIUM UNIPORTER PROTEIN, MITOCHONDRIAL"/>
    <property type="match status" value="1"/>
</dbReference>
<evidence type="ECO:0000256" key="5">
    <source>
        <dbReference type="ARBA" id="ARBA00022692"/>
    </source>
</evidence>
<dbReference type="EMBL" id="LJSK01000044">
    <property type="protein sequence ID" value="KPI88633.1"/>
    <property type="molecule type" value="Genomic_DNA"/>
</dbReference>
<keyword evidence="7 10" id="KW-1133">Transmembrane helix</keyword>
<dbReference type="GO" id="GO:0051560">
    <property type="term" value="P:mitochondrial calcium ion homeostasis"/>
    <property type="evidence" value="ECO:0007669"/>
    <property type="project" value="InterPro"/>
</dbReference>
<keyword evidence="5 10" id="KW-0812">Transmembrane</keyword>
<evidence type="ECO:0000259" key="11">
    <source>
        <dbReference type="Pfam" id="PF04678"/>
    </source>
</evidence>
<comment type="similarity">
    <text evidence="2">Belongs to the MCU (TC 1.A.77) family.</text>
</comment>
<comment type="caution">
    <text evidence="12">The sequence shown here is derived from an EMBL/GenBank/DDBJ whole genome shotgun (WGS) entry which is preliminary data.</text>
</comment>
<evidence type="ECO:0000256" key="4">
    <source>
        <dbReference type="ARBA" id="ARBA00022568"/>
    </source>
</evidence>
<keyword evidence="13" id="KW-1185">Reference proteome</keyword>
<protein>
    <recommendedName>
        <fullName evidence="11">Calcium uniporter protein C-terminal domain-containing protein</fullName>
    </recommendedName>
</protein>
<keyword evidence="9 10" id="KW-0472">Membrane</keyword>
<organism evidence="12 13">
    <name type="scientific">Leptomonas seymouri</name>
    <dbReference type="NCBI Taxonomy" id="5684"/>
    <lineage>
        <taxon>Eukaryota</taxon>
        <taxon>Discoba</taxon>
        <taxon>Euglenozoa</taxon>
        <taxon>Kinetoplastea</taxon>
        <taxon>Metakinetoplastina</taxon>
        <taxon>Trypanosomatida</taxon>
        <taxon>Trypanosomatidae</taxon>
        <taxon>Leishmaniinae</taxon>
        <taxon>Leptomonas</taxon>
    </lineage>
</organism>
<evidence type="ECO:0000256" key="2">
    <source>
        <dbReference type="ARBA" id="ARBA00005653"/>
    </source>
</evidence>
<evidence type="ECO:0000256" key="10">
    <source>
        <dbReference type="SAM" id="Phobius"/>
    </source>
</evidence>
<dbReference type="InterPro" id="IPR006769">
    <property type="entry name" value="MCU_C"/>
</dbReference>
<dbReference type="OrthoDB" id="278338at2759"/>
<proteinExistence type="inferred from homology"/>
<dbReference type="GO" id="GO:0015292">
    <property type="term" value="F:uniporter activity"/>
    <property type="evidence" value="ECO:0007669"/>
    <property type="project" value="TreeGrafter"/>
</dbReference>
<evidence type="ECO:0000256" key="9">
    <source>
        <dbReference type="ARBA" id="ARBA00023136"/>
    </source>
</evidence>
<evidence type="ECO:0000256" key="1">
    <source>
        <dbReference type="ARBA" id="ARBA00004141"/>
    </source>
</evidence>
<evidence type="ECO:0000256" key="6">
    <source>
        <dbReference type="ARBA" id="ARBA00022837"/>
    </source>
</evidence>
<gene>
    <name evidence="12" type="ORF">ABL78_2237</name>
</gene>
<keyword evidence="3" id="KW-0813">Transport</keyword>
<sequence>MLRGTPVRRNAVRRVACRSQHGRGLNLIATVPRRCIAQFTRCLKAANAVSAGAAAAALTSPRQPLGQMIRATSAEAACSSTVLCTGYSDSPSTLYEVTDAQAFEKLIQDALQITPVEALLSDTLTSSLPSTTTTTLLANHTVRELQALLAEAEAALKGPAARKAAIDRYAYKGYLPLLKFGTFALLSLQFVVYFNWIFFVFDWNLVEPTTYFLGYTGVFCSVVYHYYRCGADDDFTWKNLLHHMARREAERMYTEQKVDTDAVARLQHRVAEVKAELARVTA</sequence>
<evidence type="ECO:0000256" key="3">
    <source>
        <dbReference type="ARBA" id="ARBA00022448"/>
    </source>
</evidence>
<dbReference type="Pfam" id="PF04678">
    <property type="entry name" value="MCU"/>
    <property type="match status" value="1"/>
</dbReference>
<evidence type="ECO:0000313" key="12">
    <source>
        <dbReference type="EMBL" id="KPI88633.1"/>
    </source>
</evidence>
<reference evidence="12 13" key="1">
    <citation type="journal article" date="2015" name="PLoS Pathog.">
        <title>Leptomonas seymouri: Adaptations to the Dixenous Life Cycle Analyzed by Genome Sequencing, Transcriptome Profiling and Co-infection with Leishmania donovani.</title>
        <authorList>
            <person name="Kraeva N."/>
            <person name="Butenko A."/>
            <person name="Hlavacova J."/>
            <person name="Kostygov A."/>
            <person name="Myskova J."/>
            <person name="Grybchuk D."/>
            <person name="Lestinova T."/>
            <person name="Votypka J."/>
            <person name="Volf P."/>
            <person name="Opperdoes F."/>
            <person name="Flegontov P."/>
            <person name="Lukes J."/>
            <person name="Yurchenko V."/>
        </authorList>
    </citation>
    <scope>NUCLEOTIDE SEQUENCE [LARGE SCALE GENOMIC DNA]</scope>
    <source>
        <strain evidence="12 13">ATCC 30220</strain>
    </source>
</reference>
<evidence type="ECO:0000313" key="13">
    <source>
        <dbReference type="Proteomes" id="UP000038009"/>
    </source>
</evidence>
<accession>A0A0N1PCI6</accession>
<dbReference type="GO" id="GO:1990246">
    <property type="term" value="C:uniplex complex"/>
    <property type="evidence" value="ECO:0007669"/>
    <property type="project" value="TreeGrafter"/>
</dbReference>
<keyword evidence="8" id="KW-0406">Ion transport</keyword>
<feature type="transmembrane region" description="Helical" evidence="10">
    <location>
        <begin position="210"/>
        <end position="227"/>
    </location>
</feature>
<evidence type="ECO:0000256" key="7">
    <source>
        <dbReference type="ARBA" id="ARBA00022989"/>
    </source>
</evidence>
<dbReference type="GO" id="GO:0036444">
    <property type="term" value="P:calcium import into the mitochondrion"/>
    <property type="evidence" value="ECO:0007669"/>
    <property type="project" value="TreeGrafter"/>
</dbReference>
<name>A0A0N1PCI6_LEPSE</name>
<dbReference type="AlphaFoldDB" id="A0A0N1PCI6"/>
<dbReference type="InterPro" id="IPR039055">
    <property type="entry name" value="MCU_fam"/>
</dbReference>
<dbReference type="PANTHER" id="PTHR13462:SF46">
    <property type="entry name" value="CALCIUM UNIPORTER PROTEIN"/>
    <property type="match status" value="1"/>
</dbReference>